<accession>A0A386B096</accession>
<protein>
    <submittedName>
        <fullName evidence="1">Uncharacterized protein</fullName>
    </submittedName>
</protein>
<sequence length="132" mass="14549">MSEQTSEDLNIADNLEVNVSDFLNPIDLATLDLDAANKMRTQLVLSGYNTETENKNTVMLVETGDQIHLKILRVSLAMLAKPHQILAVDWVSRGKPHHRELCYIQIAGASLRACELASFGSSRSLPLTSSAR</sequence>
<evidence type="ECO:0000313" key="1">
    <source>
        <dbReference type="EMBL" id="AYC65126.1"/>
    </source>
</evidence>
<dbReference type="GeneID" id="38279004"/>
<dbReference type="AlphaFoldDB" id="A0A386B096"/>
<organism evidence="1">
    <name type="scientific">Caulerpa verticillata</name>
    <dbReference type="NCBI Taxonomy" id="177082"/>
    <lineage>
        <taxon>Eukaryota</taxon>
        <taxon>Viridiplantae</taxon>
        <taxon>Chlorophyta</taxon>
        <taxon>core chlorophytes</taxon>
        <taxon>Ulvophyceae</taxon>
        <taxon>TCBD clade</taxon>
        <taxon>Bryopsidales</taxon>
        <taxon>Halimedineae</taxon>
        <taxon>Caulerpaceae</taxon>
        <taxon>Caulerpa</taxon>
    </lineage>
</organism>
<proteinExistence type="predicted"/>
<dbReference type="EMBL" id="MH591106">
    <property type="protein sequence ID" value="AYC65126.1"/>
    <property type="molecule type" value="Genomic_DNA"/>
</dbReference>
<reference evidence="1" key="2">
    <citation type="journal article" date="2019" name="Mol. Phylogenet. Evol.">
        <title>Reassessment of the classification of bryopsidales (chlorophyta) based on chloroplast phylogenomic analyses.</title>
        <authorList>
            <person name="Cremen M.C."/>
            <person name="Leliaert F."/>
            <person name="West J."/>
            <person name="Lam D.W."/>
            <person name="Shimada S."/>
            <person name="Lopez-Bautista J.M."/>
            <person name="Verbruggen H."/>
        </authorList>
    </citation>
    <scope>NUCLEOTIDE SEQUENCE</scope>
</reference>
<name>A0A386B096_9CHLO</name>
<keyword evidence="1" id="KW-0150">Chloroplast</keyword>
<reference evidence="1" key="1">
    <citation type="submission" date="2018-07" db="EMBL/GenBank/DDBJ databases">
        <authorList>
            <person name="Quirk P.G."/>
            <person name="Krulwich T.A."/>
        </authorList>
    </citation>
    <scope>NUCLEOTIDE SEQUENCE</scope>
</reference>
<keyword evidence="1" id="KW-0934">Plastid</keyword>
<gene>
    <name evidence="1" type="primary">orf132</name>
</gene>
<dbReference type="RefSeq" id="YP_009519121.1">
    <property type="nucleotide sequence ID" value="NC_039523.1"/>
</dbReference>
<geneLocation type="chloroplast" evidence="1"/>